<keyword evidence="1" id="KW-0812">Transmembrane</keyword>
<keyword evidence="1" id="KW-1133">Transmembrane helix</keyword>
<reference evidence="2" key="1">
    <citation type="submission" date="2018-02" db="EMBL/GenBank/DDBJ databases">
        <title>Rhizophora mucronata_Transcriptome.</title>
        <authorList>
            <person name="Meera S.P."/>
            <person name="Sreeshan A."/>
            <person name="Augustine A."/>
        </authorList>
    </citation>
    <scope>NUCLEOTIDE SEQUENCE</scope>
    <source>
        <tissue evidence="2">Leaf</tissue>
    </source>
</reference>
<dbReference type="EMBL" id="GGEC01075752">
    <property type="protein sequence ID" value="MBX56236.1"/>
    <property type="molecule type" value="Transcribed_RNA"/>
</dbReference>
<proteinExistence type="predicted"/>
<dbReference type="AlphaFoldDB" id="A0A2P2PNB8"/>
<name>A0A2P2PNB8_RHIMU</name>
<evidence type="ECO:0000313" key="2">
    <source>
        <dbReference type="EMBL" id="MBX56236.1"/>
    </source>
</evidence>
<organism evidence="2">
    <name type="scientific">Rhizophora mucronata</name>
    <name type="common">Asiatic mangrove</name>
    <dbReference type="NCBI Taxonomy" id="61149"/>
    <lineage>
        <taxon>Eukaryota</taxon>
        <taxon>Viridiplantae</taxon>
        <taxon>Streptophyta</taxon>
        <taxon>Embryophyta</taxon>
        <taxon>Tracheophyta</taxon>
        <taxon>Spermatophyta</taxon>
        <taxon>Magnoliopsida</taxon>
        <taxon>eudicotyledons</taxon>
        <taxon>Gunneridae</taxon>
        <taxon>Pentapetalae</taxon>
        <taxon>rosids</taxon>
        <taxon>fabids</taxon>
        <taxon>Malpighiales</taxon>
        <taxon>Rhizophoraceae</taxon>
        <taxon>Rhizophora</taxon>
    </lineage>
</organism>
<feature type="transmembrane region" description="Helical" evidence="1">
    <location>
        <begin position="35"/>
        <end position="56"/>
    </location>
</feature>
<protein>
    <submittedName>
        <fullName evidence="2">Uncharacterized protein</fullName>
    </submittedName>
</protein>
<sequence length="76" mass="8571">MCFVISKMTPSTLHLHQYHQLIGCSNNMSIHILSLLYGLQILASIQFYVSFAHLYVGAFVHPHTKHISALGYEGQI</sequence>
<evidence type="ECO:0000256" key="1">
    <source>
        <dbReference type="SAM" id="Phobius"/>
    </source>
</evidence>
<accession>A0A2P2PNB8</accession>
<keyword evidence="1" id="KW-0472">Membrane</keyword>